<comment type="similarity">
    <text evidence="9">Belongs to the class I-like SAM-binding methyltransferase superfamily. Trm1 family.</text>
</comment>
<evidence type="ECO:0000256" key="6">
    <source>
        <dbReference type="ARBA" id="ARBA00022884"/>
    </source>
</evidence>
<gene>
    <name evidence="12" type="primary">Aste57867_15139</name>
    <name evidence="11" type="ORF">As57867_015083</name>
    <name evidence="12" type="ORF">ASTE57867_15139</name>
</gene>
<organism evidence="12 13">
    <name type="scientific">Aphanomyces stellatus</name>
    <dbReference type="NCBI Taxonomy" id="120398"/>
    <lineage>
        <taxon>Eukaryota</taxon>
        <taxon>Sar</taxon>
        <taxon>Stramenopiles</taxon>
        <taxon>Oomycota</taxon>
        <taxon>Saprolegniomycetes</taxon>
        <taxon>Saprolegniales</taxon>
        <taxon>Verrucalvaceae</taxon>
        <taxon>Aphanomyces</taxon>
    </lineage>
</organism>
<dbReference type="InterPro" id="IPR029063">
    <property type="entry name" value="SAM-dependent_MTases_sf"/>
</dbReference>
<dbReference type="EMBL" id="CAADRA010005649">
    <property type="protein sequence ID" value="VFT91948.1"/>
    <property type="molecule type" value="Genomic_DNA"/>
</dbReference>
<evidence type="ECO:0000256" key="2">
    <source>
        <dbReference type="ARBA" id="ARBA00022603"/>
    </source>
</evidence>
<keyword evidence="4 9" id="KW-0949">S-adenosyl-L-methionine</keyword>
<evidence type="ECO:0000256" key="8">
    <source>
        <dbReference type="ARBA" id="ARBA00051897"/>
    </source>
</evidence>
<keyword evidence="13" id="KW-1185">Reference proteome</keyword>
<dbReference type="PANTHER" id="PTHR10631">
    <property type="entry name" value="N 2 ,N 2 -DIMETHYLGUANOSINE TRNA METHYLTRANSFERASE"/>
    <property type="match status" value="1"/>
</dbReference>
<dbReference type="CDD" id="cd02440">
    <property type="entry name" value="AdoMet_MTases"/>
    <property type="match status" value="1"/>
</dbReference>
<dbReference type="InterPro" id="IPR011050">
    <property type="entry name" value="Pectin_lyase_fold/virulence"/>
</dbReference>
<dbReference type="InterPro" id="IPR006626">
    <property type="entry name" value="PbH1"/>
</dbReference>
<sequence length="830" mass="88802">MAAPSNTHEGRAVVEVTADTVFFSPHQVLQRDLTVLLLQHFSSTSPASPCRILDALSGSGIRAIRYALEVPHVHVVANDMDADAVAHIRTNAARNGLASSTALSISHADAIDCMWIHRGTFDVIDLDPFGPCAALLASAIPTIAIGGLVCATDTDLQTLLGKTTHSHAQCFAQYGATPVTAAFGKELAVRLVLACADRIARAYDRRIVPVLGTTVEYFVRIYFRVYESESNSDGRPPRATVAKCIRCQYFDVRPLDDDAGVVIVHATCPACGSPLQMGGPFWTGPLHDRVTLDAILEDARQRHRPANNDDDHLSLLRAVRHVQSIQLEHRDLDMSPLYFSLPKLFRPFKQVPPPHRHVFTKALAALGFRTSSTHFDPMAFKTNATAGHVYGLVAAWLRQHGYDPSLSATTAADGHVPRLIIPQTTSVSFATASTLQSSSDQFAPPIKCLVDHMTTSTRHDPPPPSMSLSGHTWHIHESTREAIEAALAQAQPDDTLVLHGHTYNLGPLPLCVRTHGIAIVGAAHPGPSVCASDHTQAVVETKVVGHVVVVASNVALRHLHLHWVRPAAAAAAPPRVHVVSVVGVAHVLLDSCRVSCGQHAPALACIGVADRATHVVLRACQVHDGPQAGLFVTGKSEVVADCCTFRNLSGAGIDVQGGSECRVVRSSIADCRKSGLFVHAFGVMDIHECVVDRNGMAGIEVATHASVTLRQSVICRGRKGGLLVHSSGCVVDAVDNVFARNALASVDVRGMGSFAQLTRNHMCNGRASGVYVSDQGSVRMRGNYIAGHKRAGVELTDDVDGRDEADLLASQNELVGNGCPTTWTLLGTQR</sequence>
<dbReference type="EC" id="2.1.1.216" evidence="7"/>
<dbReference type="AlphaFoldDB" id="A0A485L2G4"/>
<name>A0A485L2G4_9STRA</name>
<dbReference type="GO" id="GO:0000049">
    <property type="term" value="F:tRNA binding"/>
    <property type="evidence" value="ECO:0007669"/>
    <property type="project" value="UniProtKB-UniRule"/>
</dbReference>
<keyword evidence="5 9" id="KW-0819">tRNA processing</keyword>
<evidence type="ECO:0000256" key="4">
    <source>
        <dbReference type="ARBA" id="ARBA00022691"/>
    </source>
</evidence>
<feature type="domain" description="Right handed beta helix" evidence="10">
    <location>
        <begin position="608"/>
        <end position="713"/>
    </location>
</feature>
<keyword evidence="2 9" id="KW-0489">Methyltransferase</keyword>
<dbReference type="InterPro" id="IPR042296">
    <property type="entry name" value="tRNA_met_Trm1_C"/>
</dbReference>
<evidence type="ECO:0000256" key="9">
    <source>
        <dbReference type="PROSITE-ProRule" id="PRU00958"/>
    </source>
</evidence>
<evidence type="ECO:0000256" key="5">
    <source>
        <dbReference type="ARBA" id="ARBA00022694"/>
    </source>
</evidence>
<dbReference type="SMART" id="SM00710">
    <property type="entry name" value="PbH1"/>
    <property type="match status" value="6"/>
</dbReference>
<dbReference type="InterPro" id="IPR039448">
    <property type="entry name" value="Beta_helix"/>
</dbReference>
<dbReference type="EMBL" id="VJMH01005628">
    <property type="protein sequence ID" value="KAF0693941.1"/>
    <property type="molecule type" value="Genomic_DNA"/>
</dbReference>
<dbReference type="Pfam" id="PF02005">
    <property type="entry name" value="TRM"/>
    <property type="match status" value="1"/>
</dbReference>
<dbReference type="Gene3D" id="2.160.20.10">
    <property type="entry name" value="Single-stranded right-handed beta-helix, Pectin lyase-like"/>
    <property type="match status" value="1"/>
</dbReference>
<dbReference type="Gene3D" id="3.30.56.70">
    <property type="entry name" value="N2,N2-dimethylguanosine tRNA methyltransferase, C-terminal domain"/>
    <property type="match status" value="1"/>
</dbReference>
<dbReference type="GO" id="GO:0005634">
    <property type="term" value="C:nucleus"/>
    <property type="evidence" value="ECO:0007669"/>
    <property type="project" value="TreeGrafter"/>
</dbReference>
<keyword evidence="1 9" id="KW-0820">tRNA-binding</keyword>
<evidence type="ECO:0000313" key="12">
    <source>
        <dbReference type="EMBL" id="VFT91948.1"/>
    </source>
</evidence>
<evidence type="ECO:0000259" key="10">
    <source>
        <dbReference type="Pfam" id="PF13229"/>
    </source>
</evidence>
<evidence type="ECO:0000313" key="13">
    <source>
        <dbReference type="Proteomes" id="UP000332933"/>
    </source>
</evidence>
<dbReference type="SUPFAM" id="SSF53335">
    <property type="entry name" value="S-adenosyl-L-methionine-dependent methyltransferases"/>
    <property type="match status" value="1"/>
</dbReference>
<keyword evidence="3 9" id="KW-0808">Transferase</keyword>
<reference evidence="12 13" key="1">
    <citation type="submission" date="2019-03" db="EMBL/GenBank/DDBJ databases">
        <authorList>
            <person name="Gaulin E."/>
            <person name="Dumas B."/>
        </authorList>
    </citation>
    <scope>NUCLEOTIDE SEQUENCE [LARGE SCALE GENOMIC DNA]</scope>
    <source>
        <strain evidence="12">CBS 568.67</strain>
    </source>
</reference>
<dbReference type="Pfam" id="PF13229">
    <property type="entry name" value="Beta_helix"/>
    <property type="match status" value="1"/>
</dbReference>
<keyword evidence="6 9" id="KW-0694">RNA-binding</keyword>
<dbReference type="PANTHER" id="PTHR10631:SF3">
    <property type="entry name" value="TRNA (GUANINE(26)-N(2))-DIMETHYLTRANSFERASE"/>
    <property type="match status" value="1"/>
</dbReference>
<evidence type="ECO:0000256" key="1">
    <source>
        <dbReference type="ARBA" id="ARBA00022555"/>
    </source>
</evidence>
<dbReference type="PROSITE" id="PS51626">
    <property type="entry name" value="SAM_MT_TRM1"/>
    <property type="match status" value="1"/>
</dbReference>
<dbReference type="InterPro" id="IPR002905">
    <property type="entry name" value="Trm1"/>
</dbReference>
<proteinExistence type="inferred from homology"/>
<comment type="catalytic activity">
    <reaction evidence="8">
        <text>guanosine(26) in tRNA + 2 S-adenosyl-L-methionine = N(2)-dimethylguanosine(26) in tRNA + 2 S-adenosyl-L-homocysteine + 2 H(+)</text>
        <dbReference type="Rhea" id="RHEA:43140"/>
        <dbReference type="Rhea" id="RHEA-COMP:10359"/>
        <dbReference type="Rhea" id="RHEA-COMP:10360"/>
        <dbReference type="ChEBI" id="CHEBI:15378"/>
        <dbReference type="ChEBI" id="CHEBI:57856"/>
        <dbReference type="ChEBI" id="CHEBI:59789"/>
        <dbReference type="ChEBI" id="CHEBI:74269"/>
        <dbReference type="ChEBI" id="CHEBI:74513"/>
        <dbReference type="EC" id="2.1.1.216"/>
    </reaction>
</comment>
<dbReference type="Gene3D" id="3.40.50.150">
    <property type="entry name" value="Vaccinia Virus protein VP39"/>
    <property type="match status" value="1"/>
</dbReference>
<reference evidence="11" key="2">
    <citation type="submission" date="2019-06" db="EMBL/GenBank/DDBJ databases">
        <title>Genomics analysis of Aphanomyces spp. identifies a new class of oomycete effector associated with host adaptation.</title>
        <authorList>
            <person name="Gaulin E."/>
        </authorList>
    </citation>
    <scope>NUCLEOTIDE SEQUENCE</scope>
    <source>
        <strain evidence="11">CBS 578.67</strain>
    </source>
</reference>
<dbReference type="GO" id="GO:0160104">
    <property type="term" value="F:tRNA (guanine(26)-N2)-dimethyltransferase activity"/>
    <property type="evidence" value="ECO:0007669"/>
    <property type="project" value="UniProtKB-EC"/>
</dbReference>
<dbReference type="OrthoDB" id="6349953at2759"/>
<evidence type="ECO:0000313" key="11">
    <source>
        <dbReference type="EMBL" id="KAF0693941.1"/>
    </source>
</evidence>
<dbReference type="Proteomes" id="UP000332933">
    <property type="component" value="Unassembled WGS sequence"/>
</dbReference>
<dbReference type="InterPro" id="IPR012334">
    <property type="entry name" value="Pectin_lyas_fold"/>
</dbReference>
<accession>A0A485L2G4</accession>
<evidence type="ECO:0000256" key="7">
    <source>
        <dbReference type="ARBA" id="ARBA00039099"/>
    </source>
</evidence>
<dbReference type="GO" id="GO:0002940">
    <property type="term" value="P:tRNA N2-guanine methylation"/>
    <property type="evidence" value="ECO:0007669"/>
    <property type="project" value="TreeGrafter"/>
</dbReference>
<dbReference type="SUPFAM" id="SSF51126">
    <property type="entry name" value="Pectin lyase-like"/>
    <property type="match status" value="1"/>
</dbReference>
<evidence type="ECO:0000256" key="3">
    <source>
        <dbReference type="ARBA" id="ARBA00022679"/>
    </source>
</evidence>
<protein>
    <recommendedName>
        <fullName evidence="7">tRNA (guanine(26)-N(2))-dimethyltransferase</fullName>
        <ecNumber evidence="7">2.1.1.216</ecNumber>
    </recommendedName>
</protein>